<dbReference type="Gene3D" id="1.20.1080.10">
    <property type="entry name" value="Glycerol uptake facilitator protein"/>
    <property type="match status" value="1"/>
</dbReference>
<dbReference type="RefSeq" id="WP_340294773.1">
    <property type="nucleotide sequence ID" value="NZ_JBBJUP010000025.1"/>
</dbReference>
<evidence type="ECO:0000256" key="5">
    <source>
        <dbReference type="ARBA" id="ARBA00023136"/>
    </source>
</evidence>
<comment type="caution">
    <text evidence="9">The sequence shown here is derived from an EMBL/GenBank/DDBJ whole genome shotgun (WGS) entry which is preliminary data.</text>
</comment>
<dbReference type="PRINTS" id="PR00783">
    <property type="entry name" value="MINTRINSICP"/>
</dbReference>
<keyword evidence="10" id="KW-1185">Reference proteome</keyword>
<sequence>MAGPGSGPRTDLLTDTGRKEPAMGVEIRIPSTPDARSDPAAPTDGPGTGGAGPSVRACGAELVGTFVLVLAITTTASAAGLARPLAGAGFGSLAVALVNGLALAVVVASFGHVSGAHVNPAVTVALAAVRRFPARWVPAYVAAQLLGASVAAFVTWGIGGAAARGAPHLGANAVSPGATAGQAFLAEVVATFVLVLVVVAVTTDRRAPEGLAPLLIGAALAVAVFVAGPVDGAAVNPARALGPMFVSGTGADWWVFVAGPLVGGLLGAVTYRAVLSRGAPPETVLARTDA</sequence>
<dbReference type="SUPFAM" id="SSF81338">
    <property type="entry name" value="Aquaporin-like"/>
    <property type="match status" value="1"/>
</dbReference>
<dbReference type="PANTHER" id="PTHR45724">
    <property type="entry name" value="AQUAPORIN NIP2-1"/>
    <property type="match status" value="1"/>
</dbReference>
<reference evidence="9 10" key="1">
    <citation type="submission" date="2024-03" db="EMBL/GenBank/DDBJ databases">
        <title>Draft genome sequence of Pseudonocardia sp. DW16-2.</title>
        <authorList>
            <person name="Duangmal K."/>
        </authorList>
    </citation>
    <scope>NUCLEOTIDE SEQUENCE [LARGE SCALE GENOMIC DNA]</scope>
    <source>
        <strain evidence="9 10">DW16-2</strain>
    </source>
</reference>
<proteinExistence type="inferred from homology"/>
<dbReference type="Pfam" id="PF00230">
    <property type="entry name" value="MIP"/>
    <property type="match status" value="1"/>
</dbReference>
<feature type="transmembrane region" description="Helical" evidence="8">
    <location>
        <begin position="62"/>
        <end position="82"/>
    </location>
</feature>
<dbReference type="Proteomes" id="UP001364211">
    <property type="component" value="Unassembled WGS sequence"/>
</dbReference>
<feature type="transmembrane region" description="Helical" evidence="8">
    <location>
        <begin position="183"/>
        <end position="202"/>
    </location>
</feature>
<feature type="transmembrane region" description="Helical" evidence="8">
    <location>
        <begin position="214"/>
        <end position="233"/>
    </location>
</feature>
<dbReference type="InterPro" id="IPR023271">
    <property type="entry name" value="Aquaporin-like"/>
</dbReference>
<evidence type="ECO:0000256" key="6">
    <source>
        <dbReference type="RuleBase" id="RU000477"/>
    </source>
</evidence>
<feature type="transmembrane region" description="Helical" evidence="8">
    <location>
        <begin position="140"/>
        <end position="163"/>
    </location>
</feature>
<comment type="similarity">
    <text evidence="6">Belongs to the MIP/aquaporin (TC 1.A.8) family.</text>
</comment>
<evidence type="ECO:0000256" key="8">
    <source>
        <dbReference type="SAM" id="Phobius"/>
    </source>
</evidence>
<dbReference type="EMBL" id="JBBJUP010000025">
    <property type="protein sequence ID" value="MEJ8281902.1"/>
    <property type="molecule type" value="Genomic_DNA"/>
</dbReference>
<organism evidence="9 10">
    <name type="scientific">Pseudonocardia spirodelae</name>
    <dbReference type="NCBI Taxonomy" id="3133431"/>
    <lineage>
        <taxon>Bacteria</taxon>
        <taxon>Bacillati</taxon>
        <taxon>Actinomycetota</taxon>
        <taxon>Actinomycetes</taxon>
        <taxon>Pseudonocardiales</taxon>
        <taxon>Pseudonocardiaceae</taxon>
        <taxon>Pseudonocardia</taxon>
    </lineage>
</organism>
<evidence type="ECO:0000256" key="3">
    <source>
        <dbReference type="ARBA" id="ARBA00022692"/>
    </source>
</evidence>
<gene>
    <name evidence="9" type="ORF">WJX68_23410</name>
</gene>
<evidence type="ECO:0000313" key="9">
    <source>
        <dbReference type="EMBL" id="MEJ8281902.1"/>
    </source>
</evidence>
<dbReference type="InterPro" id="IPR034294">
    <property type="entry name" value="Aquaporin_transptr"/>
</dbReference>
<dbReference type="InterPro" id="IPR022357">
    <property type="entry name" value="MIP_CS"/>
</dbReference>
<comment type="subcellular location">
    <subcellularLocation>
        <location evidence="1">Membrane</location>
        <topology evidence="1">Multi-pass membrane protein</topology>
    </subcellularLocation>
</comment>
<feature type="region of interest" description="Disordered" evidence="7">
    <location>
        <begin position="1"/>
        <end position="53"/>
    </location>
</feature>
<feature type="transmembrane region" description="Helical" evidence="8">
    <location>
        <begin position="88"/>
        <end position="110"/>
    </location>
</feature>
<keyword evidence="5 8" id="KW-0472">Membrane</keyword>
<keyword evidence="3 6" id="KW-0812">Transmembrane</keyword>
<evidence type="ECO:0000256" key="7">
    <source>
        <dbReference type="SAM" id="MobiDB-lite"/>
    </source>
</evidence>
<feature type="transmembrane region" description="Helical" evidence="8">
    <location>
        <begin position="253"/>
        <end position="271"/>
    </location>
</feature>
<evidence type="ECO:0000256" key="2">
    <source>
        <dbReference type="ARBA" id="ARBA00022448"/>
    </source>
</evidence>
<keyword evidence="2 6" id="KW-0813">Transport</keyword>
<protein>
    <submittedName>
        <fullName evidence="9">Aquaporin</fullName>
    </submittedName>
</protein>
<dbReference type="PROSITE" id="PS00221">
    <property type="entry name" value="MIP"/>
    <property type="match status" value="1"/>
</dbReference>
<accession>A0ABU8TD78</accession>
<evidence type="ECO:0000313" key="10">
    <source>
        <dbReference type="Proteomes" id="UP001364211"/>
    </source>
</evidence>
<name>A0ABU8TD78_9PSEU</name>
<dbReference type="PANTHER" id="PTHR45724:SF13">
    <property type="entry name" value="AQUAPORIN NIP1-1-RELATED"/>
    <property type="match status" value="1"/>
</dbReference>
<keyword evidence="4 8" id="KW-1133">Transmembrane helix</keyword>
<evidence type="ECO:0000256" key="1">
    <source>
        <dbReference type="ARBA" id="ARBA00004141"/>
    </source>
</evidence>
<evidence type="ECO:0000256" key="4">
    <source>
        <dbReference type="ARBA" id="ARBA00022989"/>
    </source>
</evidence>
<dbReference type="InterPro" id="IPR000425">
    <property type="entry name" value="MIP"/>
</dbReference>